<feature type="compositionally biased region" description="Basic residues" evidence="1">
    <location>
        <begin position="80"/>
        <end position="90"/>
    </location>
</feature>
<evidence type="ECO:0000256" key="1">
    <source>
        <dbReference type="SAM" id="MobiDB-lite"/>
    </source>
</evidence>
<dbReference type="KEGG" id="tsr:106546509"/>
<dbReference type="GeneID" id="106546509"/>
<reference evidence="3" key="1">
    <citation type="submission" date="2025-08" db="UniProtKB">
        <authorList>
            <consortium name="RefSeq"/>
        </authorList>
    </citation>
    <scope>IDENTIFICATION</scope>
    <source>
        <tissue evidence="3">Skeletal muscle</tissue>
    </source>
</reference>
<feature type="region of interest" description="Disordered" evidence="1">
    <location>
        <begin position="80"/>
        <end position="107"/>
    </location>
</feature>
<dbReference type="AlphaFoldDB" id="A0A6I9XYI4"/>
<name>A0A6I9XYI4_9SAUR</name>
<dbReference type="RefSeq" id="XP_013918866.1">
    <property type="nucleotide sequence ID" value="XM_014063391.1"/>
</dbReference>
<feature type="region of interest" description="Disordered" evidence="1">
    <location>
        <begin position="41"/>
        <end position="67"/>
    </location>
</feature>
<gene>
    <name evidence="3" type="primary">LOC106546509</name>
</gene>
<feature type="compositionally biased region" description="Polar residues" evidence="1">
    <location>
        <begin position="94"/>
        <end position="107"/>
    </location>
</feature>
<feature type="region of interest" description="Disordered" evidence="1">
    <location>
        <begin position="1"/>
        <end position="27"/>
    </location>
</feature>
<proteinExistence type="predicted"/>
<evidence type="ECO:0000313" key="2">
    <source>
        <dbReference type="Proteomes" id="UP000504617"/>
    </source>
</evidence>
<feature type="compositionally biased region" description="Polar residues" evidence="1">
    <location>
        <begin position="7"/>
        <end position="24"/>
    </location>
</feature>
<organism evidence="2 3">
    <name type="scientific">Thamnophis sirtalis</name>
    <dbReference type="NCBI Taxonomy" id="35019"/>
    <lineage>
        <taxon>Eukaryota</taxon>
        <taxon>Metazoa</taxon>
        <taxon>Chordata</taxon>
        <taxon>Craniata</taxon>
        <taxon>Vertebrata</taxon>
        <taxon>Euteleostomi</taxon>
        <taxon>Lepidosauria</taxon>
        <taxon>Squamata</taxon>
        <taxon>Bifurcata</taxon>
        <taxon>Unidentata</taxon>
        <taxon>Episquamata</taxon>
        <taxon>Toxicofera</taxon>
        <taxon>Serpentes</taxon>
        <taxon>Colubroidea</taxon>
        <taxon>Colubridae</taxon>
        <taxon>Natricinae</taxon>
        <taxon>Thamnophis</taxon>
    </lineage>
</organism>
<evidence type="ECO:0000313" key="3">
    <source>
        <dbReference type="RefSeq" id="XP_013918866.1"/>
    </source>
</evidence>
<keyword evidence="2" id="KW-1185">Reference proteome</keyword>
<sequence>MEAPSANEPSNNKNNTEGNSSKPSYSEVCLEEQTVVLLPDSSKTALVSPHKTNKTTTDLEKSSQESRVCSTVSLCKKNKTPRPARYRLPKPKPNLNSGLVSTRNVSQKPLNLSSDMEECKEIQNVTDDKMSEKPREEQKVEMNLQMDEQLAKISTLGLYDLHSVNAGPTMQENNMESGNPIQEICEIASELTSPKRSQETAACLSEPPDKLNIKSNIYAFESAEHQFSTAEVAQTEGNKNDTISAMTEMSAVRSDITDFVDAEEEPGFILTLVEITPDSMEYNGVPAVLSHGSGELLPPPILFTSDNMDSLELRRDER</sequence>
<dbReference type="OrthoDB" id="10459148at2759"/>
<accession>A0A6I9XYI4</accession>
<dbReference type="Proteomes" id="UP000504617">
    <property type="component" value="Unplaced"/>
</dbReference>
<protein>
    <submittedName>
        <fullName evidence="3">Uncharacterized protein LOC106546509 isoform X1</fullName>
    </submittedName>
</protein>